<evidence type="ECO:0000256" key="6">
    <source>
        <dbReference type="ARBA" id="ARBA00049348"/>
    </source>
</evidence>
<dbReference type="EC" id="2.1.1.-" evidence="8"/>
<evidence type="ECO:0000256" key="4">
    <source>
        <dbReference type="ARBA" id="ARBA00022763"/>
    </source>
</evidence>
<keyword evidence="5" id="KW-0234">DNA repair</keyword>
<evidence type="ECO:0000256" key="5">
    <source>
        <dbReference type="ARBA" id="ARBA00023204"/>
    </source>
</evidence>
<dbReference type="InterPro" id="IPR001497">
    <property type="entry name" value="MethylDNA_cys_MeTrfase_AS"/>
</dbReference>
<dbReference type="Gene3D" id="1.10.10.10">
    <property type="entry name" value="Winged helix-like DNA-binding domain superfamily/Winged helix DNA-binding domain"/>
    <property type="match status" value="1"/>
</dbReference>
<dbReference type="EMBL" id="CCXY01000015">
    <property type="protein sequence ID" value="CEG11080.1"/>
    <property type="molecule type" value="Genomic_DNA"/>
</dbReference>
<sequence length="128" mass="14713">MSEMEALFDFYEYVLKLTRQIPEGKISTYKELAIALGDEISARAVGTALNHNPTLIKIPCHRVIHSDGRIGGYKLGVEKKIALLEKEGFVIENKSKKEDAILKNFSDHVFRNFHSNYPLKEMKKFRMI</sequence>
<evidence type="ECO:0000256" key="1">
    <source>
        <dbReference type="ARBA" id="ARBA00001286"/>
    </source>
</evidence>
<keyword evidence="2 8" id="KW-0489">Methyltransferase</keyword>
<dbReference type="GO" id="GO:0032259">
    <property type="term" value="P:methylation"/>
    <property type="evidence" value="ECO:0007669"/>
    <property type="project" value="UniProtKB-KW"/>
</dbReference>
<dbReference type="CDD" id="cd06445">
    <property type="entry name" value="ATase"/>
    <property type="match status" value="1"/>
</dbReference>
<gene>
    <name evidence="8" type="ORF">MSIBF_A1110005</name>
</gene>
<feature type="domain" description="Methylated-DNA-[protein]-cysteine S-methyltransferase DNA binding" evidence="7">
    <location>
        <begin position="9"/>
        <end position="88"/>
    </location>
</feature>
<dbReference type="GO" id="GO:0003908">
    <property type="term" value="F:methylated-DNA-[protein]-cysteine S-methyltransferase activity"/>
    <property type="evidence" value="ECO:0007669"/>
    <property type="project" value="UniProtKB-EC"/>
</dbReference>
<keyword evidence="4" id="KW-0227">DNA damage</keyword>
<protein>
    <submittedName>
        <fullName evidence="8">Bifunctional methyltransferase/endonuclease</fullName>
        <ecNumber evidence="8">2.1.1.-</ecNumber>
        <ecNumber evidence="8">3.1.21.7</ecNumber>
    </submittedName>
</protein>
<evidence type="ECO:0000256" key="2">
    <source>
        <dbReference type="ARBA" id="ARBA00022603"/>
    </source>
</evidence>
<dbReference type="PANTHER" id="PTHR10815:SF13">
    <property type="entry name" value="METHYLATED-DNA--PROTEIN-CYSTEINE METHYLTRANSFERASE"/>
    <property type="match status" value="1"/>
</dbReference>
<dbReference type="GO" id="GO:0006281">
    <property type="term" value="P:DNA repair"/>
    <property type="evidence" value="ECO:0007669"/>
    <property type="project" value="UniProtKB-KW"/>
</dbReference>
<dbReference type="Pfam" id="PF01035">
    <property type="entry name" value="DNA_binding_1"/>
    <property type="match status" value="1"/>
</dbReference>
<organism evidence="8">
    <name type="scientific">groundwater metagenome</name>
    <dbReference type="NCBI Taxonomy" id="717931"/>
    <lineage>
        <taxon>unclassified sequences</taxon>
        <taxon>metagenomes</taxon>
        <taxon>ecological metagenomes</taxon>
    </lineage>
</organism>
<evidence type="ECO:0000256" key="3">
    <source>
        <dbReference type="ARBA" id="ARBA00022679"/>
    </source>
</evidence>
<keyword evidence="8" id="KW-0255">Endonuclease</keyword>
<dbReference type="AlphaFoldDB" id="A0A098E7Y7"/>
<keyword evidence="3 8" id="KW-0808">Transferase</keyword>
<evidence type="ECO:0000259" key="7">
    <source>
        <dbReference type="Pfam" id="PF01035"/>
    </source>
</evidence>
<keyword evidence="8" id="KW-0378">Hydrolase</keyword>
<dbReference type="NCBIfam" id="TIGR00589">
    <property type="entry name" value="ogt"/>
    <property type="match status" value="1"/>
</dbReference>
<name>A0A098E7Y7_9ZZZZ</name>
<evidence type="ECO:0000313" key="8">
    <source>
        <dbReference type="EMBL" id="CEG11080.1"/>
    </source>
</evidence>
<dbReference type="InterPro" id="IPR014048">
    <property type="entry name" value="MethylDNA_cys_MeTrfase_DNA-bd"/>
</dbReference>
<comment type="catalytic activity">
    <reaction evidence="1">
        <text>a 4-O-methyl-thymidine in DNA + L-cysteinyl-[protein] = a thymidine in DNA + S-methyl-L-cysteinyl-[protein]</text>
        <dbReference type="Rhea" id="RHEA:53428"/>
        <dbReference type="Rhea" id="RHEA-COMP:10131"/>
        <dbReference type="Rhea" id="RHEA-COMP:10132"/>
        <dbReference type="Rhea" id="RHEA-COMP:13555"/>
        <dbReference type="Rhea" id="RHEA-COMP:13556"/>
        <dbReference type="ChEBI" id="CHEBI:29950"/>
        <dbReference type="ChEBI" id="CHEBI:82612"/>
        <dbReference type="ChEBI" id="CHEBI:137386"/>
        <dbReference type="ChEBI" id="CHEBI:137387"/>
        <dbReference type="EC" id="2.1.1.63"/>
    </reaction>
</comment>
<dbReference type="PANTHER" id="PTHR10815">
    <property type="entry name" value="METHYLATED-DNA--PROTEIN-CYSTEINE METHYLTRANSFERASE"/>
    <property type="match status" value="1"/>
</dbReference>
<dbReference type="InterPro" id="IPR036217">
    <property type="entry name" value="MethylDNA_cys_MeTrfase_DNAb"/>
</dbReference>
<keyword evidence="8" id="KW-0540">Nuclease</keyword>
<accession>A0A098E7Y7</accession>
<dbReference type="SUPFAM" id="SSF46767">
    <property type="entry name" value="Methylated DNA-protein cysteine methyltransferase, C-terminal domain"/>
    <property type="match status" value="1"/>
</dbReference>
<dbReference type="GO" id="GO:0043737">
    <property type="term" value="F:deoxyribonuclease V activity"/>
    <property type="evidence" value="ECO:0007669"/>
    <property type="project" value="UniProtKB-EC"/>
</dbReference>
<proteinExistence type="predicted"/>
<comment type="catalytic activity">
    <reaction evidence="6">
        <text>a 6-O-methyl-2'-deoxyguanosine in DNA + L-cysteinyl-[protein] = S-methyl-L-cysteinyl-[protein] + a 2'-deoxyguanosine in DNA</text>
        <dbReference type="Rhea" id="RHEA:24000"/>
        <dbReference type="Rhea" id="RHEA-COMP:10131"/>
        <dbReference type="Rhea" id="RHEA-COMP:10132"/>
        <dbReference type="Rhea" id="RHEA-COMP:11367"/>
        <dbReference type="Rhea" id="RHEA-COMP:11368"/>
        <dbReference type="ChEBI" id="CHEBI:29950"/>
        <dbReference type="ChEBI" id="CHEBI:82612"/>
        <dbReference type="ChEBI" id="CHEBI:85445"/>
        <dbReference type="ChEBI" id="CHEBI:85448"/>
        <dbReference type="EC" id="2.1.1.63"/>
    </reaction>
</comment>
<reference evidence="8" key="1">
    <citation type="submission" date="2014-09" db="EMBL/GenBank/DDBJ databases">
        <authorList>
            <person name="Probst J Alexander"/>
        </authorList>
    </citation>
    <scope>NUCLEOTIDE SEQUENCE</scope>
</reference>
<dbReference type="InterPro" id="IPR036388">
    <property type="entry name" value="WH-like_DNA-bd_sf"/>
</dbReference>
<dbReference type="EC" id="3.1.21.7" evidence="8"/>
<dbReference type="PROSITE" id="PS00374">
    <property type="entry name" value="MGMT"/>
    <property type="match status" value="1"/>
</dbReference>